<dbReference type="InterPro" id="IPR033338">
    <property type="entry name" value="Spc105/Spc7"/>
</dbReference>
<dbReference type="EMBL" id="WVTA01000001">
    <property type="protein sequence ID" value="KAK3216991.1"/>
    <property type="molecule type" value="Genomic_DNA"/>
</dbReference>
<feature type="region of interest" description="Disordered" evidence="2">
    <location>
        <begin position="555"/>
        <end position="621"/>
    </location>
</feature>
<proteinExistence type="predicted"/>
<dbReference type="AlphaFoldDB" id="A0AAN6M9G4"/>
<feature type="compositionally biased region" description="Polar residues" evidence="2">
    <location>
        <begin position="502"/>
        <end position="530"/>
    </location>
</feature>
<dbReference type="InterPro" id="IPR013253">
    <property type="entry name" value="Spc7_domain"/>
</dbReference>
<feature type="region of interest" description="Disordered" evidence="2">
    <location>
        <begin position="75"/>
        <end position="100"/>
    </location>
</feature>
<name>A0AAN6M9G4_9PLEO</name>
<dbReference type="PANTHER" id="PTHR28260">
    <property type="entry name" value="SPINDLE POLE BODY COMPONENT SPC105"/>
    <property type="match status" value="1"/>
</dbReference>
<dbReference type="PANTHER" id="PTHR28260:SF1">
    <property type="entry name" value="SPINDLE POLE BODY COMPONENT SPC105"/>
    <property type="match status" value="1"/>
</dbReference>
<feature type="compositionally biased region" description="Low complexity" evidence="2">
    <location>
        <begin position="118"/>
        <end position="131"/>
    </location>
</feature>
<dbReference type="Pfam" id="PF08317">
    <property type="entry name" value="Spc7"/>
    <property type="match status" value="1"/>
</dbReference>
<protein>
    <recommendedName>
        <fullName evidence="3">Spc7 kinetochore protein domain-containing protein</fullName>
    </recommendedName>
</protein>
<sequence>MASDDAKENIADGLISFKLPTQPPAQSPKKKKSRSKSIGPSGIGALEGRPSALKESNGNRRKSAFIPAVKSILVSNDIDEKKRREARRKSLARRRVSFNPEATLHSWDVVAYARDDTQSSAASDATRRASAVSQESTHPSSDLEEPPSTPPERIEEPASEPDSSPANQRDQHKKKNRRSSGIPPMNFNNPDDLLSSSPLADLKSPAKNSAPQDDHDDAPEDNDSQSSAKLDAALRKATKMAGTQRLDLDSDEDMSMVMGEDDVTASFKPFSRKQPAAFDGDDDEDPFGKTSTSSDDSGDDMSMDITRAVGKIVAQPEPESPVSDGEDMSMDLTMAIGGIKTGGIKESANRRKSLKRRVSMLEPSQGSPAKRPSSRRTSLRSQAVQEETQPEDQTMDFTLAIGAIKTQAAPAPEPPSTKKNRVSVDSSFGDETMDFTVAVGKIKDARPLVVEEEPAKETESDEDEDMDMSMEFTTVVGPGIKRIGKALEETKEDAHVKPTPAETKTSTPQKSPQKTPQKTPQKSAQKSAQKSPEHLQYPDLTAALSAELPLKPFKITPVKSPRQPRYSLDVATPDAKPAQQRIEDFEPSPFVRRTPQSASQPSNAVSTPVSQPRNAPLIVPDDPITAPILNRRRSSLSNVQFSPLAPVVEEPTLRSTAILTNNIKLLSTPRKQTLVSPVKRGMTPKKAQTPQKEATPKAKTPTPKKRTPRKSISPKKKLMFAEEPKEKESLPERDIDETMDDAERISLQDFLDLTRIRFMDLSTTKRRHTAAPAAFHDKEIEEIEETLDQYVVAGACVVPEYELYAHACQEMKKYISSGRDYVRTLEENVEEENPLLFTEYLTAPPDQRAIMDNQFKNLKTSARLEARGEWYTWRSTLLQDLKSGLFSTMAEFKQDELVIAGQEELLGQVLPALQQKKGQLEKENQELQKRHDELNSCNREELENTRERLVAVDAQLEEKRQLVAQLQQELAEKEARIEAVKERKVECVAEIKAAERVREECRGWSTTEVNELQAKVIALEQKHGWSIASASGSMITMTYLNDLELYFQPSAFATGSDTPNASISLTYIGDSAAPRSRPLTTSKRFFLQLIRAHLHCIPQSQTRVKDLLNLIKSLWATACAVAEGVQFLSLNHITEESILSDERMAVSCNLLLPGLQTKIRVTFEIGVSLGKGAVECEVGYRAELVYGEKFKTEKMGAFLENFCGKSVKEEKDMNVWADAVLDLAARLKATGRKGERV</sequence>
<feature type="compositionally biased region" description="Acidic residues" evidence="2">
    <location>
        <begin position="249"/>
        <end position="263"/>
    </location>
</feature>
<feature type="compositionally biased region" description="Basic and acidic residues" evidence="2">
    <location>
        <begin position="1"/>
        <end position="10"/>
    </location>
</feature>
<dbReference type="Pfam" id="PF18210">
    <property type="entry name" value="Knl1_RWD_C"/>
    <property type="match status" value="1"/>
</dbReference>
<evidence type="ECO:0000259" key="3">
    <source>
        <dbReference type="SMART" id="SM00787"/>
    </source>
</evidence>
<feature type="region of interest" description="Disordered" evidence="2">
    <location>
        <begin position="1"/>
        <end position="63"/>
    </location>
</feature>
<feature type="region of interest" description="Disordered" evidence="2">
    <location>
        <begin position="336"/>
        <end position="430"/>
    </location>
</feature>
<dbReference type="SMART" id="SM00787">
    <property type="entry name" value="Spc7"/>
    <property type="match status" value="1"/>
</dbReference>
<dbReference type="GO" id="GO:1990758">
    <property type="term" value="P:mitotic sister chromatid biorientation"/>
    <property type="evidence" value="ECO:0007669"/>
    <property type="project" value="TreeGrafter"/>
</dbReference>
<comment type="caution">
    <text evidence="4">The sequence shown here is derived from an EMBL/GenBank/DDBJ whole genome shotgun (WGS) entry which is preliminary data.</text>
</comment>
<feature type="compositionally biased region" description="Low complexity" evidence="2">
    <location>
        <begin position="689"/>
        <end position="701"/>
    </location>
</feature>
<feature type="coiled-coil region" evidence="1">
    <location>
        <begin position="910"/>
        <end position="997"/>
    </location>
</feature>
<dbReference type="GO" id="GO:0007094">
    <property type="term" value="P:mitotic spindle assembly checkpoint signaling"/>
    <property type="evidence" value="ECO:0007669"/>
    <property type="project" value="TreeGrafter"/>
</dbReference>
<feature type="region of interest" description="Disordered" evidence="2">
    <location>
        <begin position="673"/>
        <end position="734"/>
    </location>
</feature>
<dbReference type="GO" id="GO:0000776">
    <property type="term" value="C:kinetochore"/>
    <property type="evidence" value="ECO:0007669"/>
    <property type="project" value="TreeGrafter"/>
</dbReference>
<evidence type="ECO:0000313" key="5">
    <source>
        <dbReference type="Proteomes" id="UP001280581"/>
    </source>
</evidence>
<feature type="compositionally biased region" description="Basic residues" evidence="2">
    <location>
        <begin position="702"/>
        <end position="718"/>
    </location>
</feature>
<organism evidence="4 5">
    <name type="scientific">Pseudopithomyces chartarum</name>
    <dbReference type="NCBI Taxonomy" id="1892770"/>
    <lineage>
        <taxon>Eukaryota</taxon>
        <taxon>Fungi</taxon>
        <taxon>Dikarya</taxon>
        <taxon>Ascomycota</taxon>
        <taxon>Pezizomycotina</taxon>
        <taxon>Dothideomycetes</taxon>
        <taxon>Pleosporomycetidae</taxon>
        <taxon>Pleosporales</taxon>
        <taxon>Massarineae</taxon>
        <taxon>Didymosphaeriaceae</taxon>
        <taxon>Pseudopithomyces</taxon>
    </lineage>
</organism>
<feature type="compositionally biased region" description="Basic and acidic residues" evidence="2">
    <location>
        <begin position="485"/>
        <end position="496"/>
    </location>
</feature>
<reference evidence="4 5" key="1">
    <citation type="submission" date="2021-02" db="EMBL/GenBank/DDBJ databases">
        <title>Genome assembly of Pseudopithomyces chartarum.</title>
        <authorList>
            <person name="Jauregui R."/>
            <person name="Singh J."/>
            <person name="Voisey C."/>
        </authorList>
    </citation>
    <scope>NUCLEOTIDE SEQUENCE [LARGE SCALE GENOMIC DNA]</scope>
    <source>
        <strain evidence="4 5">AGR01</strain>
    </source>
</reference>
<keyword evidence="5" id="KW-1185">Reference proteome</keyword>
<accession>A0AAN6M9G4</accession>
<feature type="region of interest" description="Disordered" evidence="2">
    <location>
        <begin position="116"/>
        <end position="303"/>
    </location>
</feature>
<evidence type="ECO:0000313" key="4">
    <source>
        <dbReference type="EMBL" id="KAK3216991.1"/>
    </source>
</evidence>
<evidence type="ECO:0000256" key="2">
    <source>
        <dbReference type="SAM" id="MobiDB-lite"/>
    </source>
</evidence>
<dbReference type="Pfam" id="PF15402">
    <property type="entry name" value="MELT_2"/>
    <property type="match status" value="5"/>
</dbReference>
<dbReference type="Proteomes" id="UP001280581">
    <property type="component" value="Unassembled WGS sequence"/>
</dbReference>
<feature type="compositionally biased region" description="Low complexity" evidence="2">
    <location>
        <begin position="190"/>
        <end position="206"/>
    </location>
</feature>
<evidence type="ECO:0000256" key="1">
    <source>
        <dbReference type="SAM" id="Coils"/>
    </source>
</evidence>
<dbReference type="GO" id="GO:0034501">
    <property type="term" value="P:protein localization to kinetochore"/>
    <property type="evidence" value="ECO:0007669"/>
    <property type="project" value="TreeGrafter"/>
</dbReference>
<feature type="compositionally biased region" description="Acidic residues" evidence="2">
    <location>
        <begin position="214"/>
        <end position="223"/>
    </location>
</feature>
<feature type="region of interest" description="Disordered" evidence="2">
    <location>
        <begin position="448"/>
        <end position="540"/>
    </location>
</feature>
<dbReference type="SMART" id="SM01315">
    <property type="entry name" value="Spc7_N"/>
    <property type="match status" value="1"/>
</dbReference>
<feature type="domain" description="Spc7 kinetochore protein" evidence="3">
    <location>
        <begin position="735"/>
        <end position="1048"/>
    </location>
</feature>
<feature type="compositionally biased region" description="Basic residues" evidence="2">
    <location>
        <begin position="84"/>
        <end position="96"/>
    </location>
</feature>
<dbReference type="InterPro" id="IPR040850">
    <property type="entry name" value="Knl1_RWD_C"/>
</dbReference>
<keyword evidence="1" id="KW-0175">Coiled coil</keyword>
<feature type="compositionally biased region" description="Acidic residues" evidence="2">
    <location>
        <begin position="459"/>
        <end position="468"/>
    </location>
</feature>
<feature type="compositionally biased region" description="Basic and acidic residues" evidence="2">
    <location>
        <begin position="719"/>
        <end position="733"/>
    </location>
</feature>
<gene>
    <name evidence="4" type="ORF">GRF29_1g1611179</name>
</gene>
<feature type="compositionally biased region" description="Polar residues" evidence="2">
    <location>
        <begin position="594"/>
        <end position="613"/>
    </location>
</feature>